<evidence type="ECO:0000256" key="1">
    <source>
        <dbReference type="SAM" id="SignalP"/>
    </source>
</evidence>
<feature type="signal peptide" evidence="1">
    <location>
        <begin position="1"/>
        <end position="20"/>
    </location>
</feature>
<dbReference type="Proteomes" id="UP000593568">
    <property type="component" value="Unassembled WGS sequence"/>
</dbReference>
<evidence type="ECO:0000313" key="3">
    <source>
        <dbReference type="Proteomes" id="UP000593568"/>
    </source>
</evidence>
<keyword evidence="1" id="KW-0732">Signal</keyword>
<accession>A0A7J9DEU1</accession>
<name>A0A7J9DEU1_9ROSI</name>
<feature type="non-terminal residue" evidence="2">
    <location>
        <position position="56"/>
    </location>
</feature>
<reference evidence="2 3" key="1">
    <citation type="journal article" date="2019" name="Genome Biol. Evol.">
        <title>Insights into the evolution of the New World diploid cottons (Gossypium, subgenus Houzingenia) based on genome sequencing.</title>
        <authorList>
            <person name="Grover C.E."/>
            <person name="Arick M.A. 2nd"/>
            <person name="Thrash A."/>
            <person name="Conover J.L."/>
            <person name="Sanders W.S."/>
            <person name="Peterson D.G."/>
            <person name="Frelichowski J.E."/>
            <person name="Scheffler J.A."/>
            <person name="Scheffler B.E."/>
            <person name="Wendel J.F."/>
        </authorList>
    </citation>
    <scope>NUCLEOTIDE SEQUENCE [LARGE SCALE GENOMIC DNA]</scope>
    <source>
        <strain evidence="2">8</strain>
        <tissue evidence="2">Leaf</tissue>
    </source>
</reference>
<protein>
    <submittedName>
        <fullName evidence="2">Uncharacterized protein</fullName>
    </submittedName>
</protein>
<keyword evidence="3" id="KW-1185">Reference proteome</keyword>
<evidence type="ECO:0000313" key="2">
    <source>
        <dbReference type="EMBL" id="MBA0759243.1"/>
    </source>
</evidence>
<proteinExistence type="predicted"/>
<dbReference type="EMBL" id="JABEZW010000002">
    <property type="protein sequence ID" value="MBA0759243.1"/>
    <property type="molecule type" value="Genomic_DNA"/>
</dbReference>
<gene>
    <name evidence="2" type="ORF">Gotri_022156</name>
</gene>
<sequence length="56" mass="5989">MAKAGAFVCLLIVTLDFAAGFLSIQAHITKDKDCSGSRISITGSRNDGECQIKRVM</sequence>
<dbReference type="AlphaFoldDB" id="A0A7J9DEU1"/>
<comment type="caution">
    <text evidence="2">The sequence shown here is derived from an EMBL/GenBank/DDBJ whole genome shotgun (WGS) entry which is preliminary data.</text>
</comment>
<organism evidence="2 3">
    <name type="scientific">Gossypium trilobum</name>
    <dbReference type="NCBI Taxonomy" id="34281"/>
    <lineage>
        <taxon>Eukaryota</taxon>
        <taxon>Viridiplantae</taxon>
        <taxon>Streptophyta</taxon>
        <taxon>Embryophyta</taxon>
        <taxon>Tracheophyta</taxon>
        <taxon>Spermatophyta</taxon>
        <taxon>Magnoliopsida</taxon>
        <taxon>eudicotyledons</taxon>
        <taxon>Gunneridae</taxon>
        <taxon>Pentapetalae</taxon>
        <taxon>rosids</taxon>
        <taxon>malvids</taxon>
        <taxon>Malvales</taxon>
        <taxon>Malvaceae</taxon>
        <taxon>Malvoideae</taxon>
        <taxon>Gossypium</taxon>
    </lineage>
</organism>
<feature type="chain" id="PRO_5029798744" evidence="1">
    <location>
        <begin position="21"/>
        <end position="56"/>
    </location>
</feature>